<accession>A0A292YLV5</accession>
<organism evidence="2 3">
    <name type="scientific">Effusibacillus lacus</name>
    <dbReference type="NCBI Taxonomy" id="1348429"/>
    <lineage>
        <taxon>Bacteria</taxon>
        <taxon>Bacillati</taxon>
        <taxon>Bacillota</taxon>
        <taxon>Bacilli</taxon>
        <taxon>Bacillales</taxon>
        <taxon>Alicyclobacillaceae</taxon>
        <taxon>Effusibacillus</taxon>
    </lineage>
</organism>
<gene>
    <name evidence="2" type="ORF">EFBL_1516</name>
</gene>
<name>A0A292YLV5_9BACL</name>
<dbReference type="SMART" id="SM00460">
    <property type="entry name" value="TGc"/>
    <property type="match status" value="1"/>
</dbReference>
<dbReference type="SUPFAM" id="SSF54001">
    <property type="entry name" value="Cysteine proteinases"/>
    <property type="match status" value="1"/>
</dbReference>
<keyword evidence="3" id="KW-1185">Reference proteome</keyword>
<dbReference type="Proteomes" id="UP000217785">
    <property type="component" value="Unassembled WGS sequence"/>
</dbReference>
<dbReference type="InterPro" id="IPR038765">
    <property type="entry name" value="Papain-like_cys_pep_sf"/>
</dbReference>
<dbReference type="Pfam" id="PF01841">
    <property type="entry name" value="Transglut_core"/>
    <property type="match status" value="1"/>
</dbReference>
<dbReference type="GO" id="GO:0005737">
    <property type="term" value="C:cytoplasm"/>
    <property type="evidence" value="ECO:0007669"/>
    <property type="project" value="TreeGrafter"/>
</dbReference>
<comment type="caution">
    <text evidence="2">The sequence shown here is derived from an EMBL/GenBank/DDBJ whole genome shotgun (WGS) entry which is preliminary data.</text>
</comment>
<evidence type="ECO:0000313" key="3">
    <source>
        <dbReference type="Proteomes" id="UP000217785"/>
    </source>
</evidence>
<dbReference type="Gene3D" id="3.10.620.30">
    <property type="match status" value="1"/>
</dbReference>
<dbReference type="InterPro" id="IPR002931">
    <property type="entry name" value="Transglutaminase-like"/>
</dbReference>
<dbReference type="PANTHER" id="PTHR46333:SF2">
    <property type="entry name" value="CYTOKINESIS PROTEIN 3"/>
    <property type="match status" value="1"/>
</dbReference>
<sequence length="142" mass="16455">MANKLTEGIKTDREKAEAIYAYVAQNVRYDVEKFRNDDFRYDDSAIKTLQTKEGVCQDYSFLTIALLRALNMESRFVEGFARGNRHAWVEVKVNGDWLVMDPTWGAGYIDQNNQFVAKYSTDYFDPSPDLLKKTHSRTGVMY</sequence>
<dbReference type="AlphaFoldDB" id="A0A292YLV5"/>
<proteinExistence type="predicted"/>
<evidence type="ECO:0000259" key="1">
    <source>
        <dbReference type="SMART" id="SM00460"/>
    </source>
</evidence>
<evidence type="ECO:0000313" key="2">
    <source>
        <dbReference type="EMBL" id="GAX89891.1"/>
    </source>
</evidence>
<feature type="domain" description="Transglutaminase-like" evidence="1">
    <location>
        <begin position="48"/>
        <end position="104"/>
    </location>
</feature>
<dbReference type="EMBL" id="BDUF01000033">
    <property type="protein sequence ID" value="GAX89891.1"/>
    <property type="molecule type" value="Genomic_DNA"/>
</dbReference>
<dbReference type="InterPro" id="IPR052557">
    <property type="entry name" value="CAP/Cytokinesis_protein"/>
</dbReference>
<dbReference type="PANTHER" id="PTHR46333">
    <property type="entry name" value="CYTOKINESIS PROTEIN 3"/>
    <property type="match status" value="1"/>
</dbReference>
<reference evidence="3" key="1">
    <citation type="submission" date="2017-07" db="EMBL/GenBank/DDBJ databases">
        <title>Draft genome sequence of Effusibacillus lacus strain skLN1.</title>
        <authorList>
            <person name="Watanabe M."/>
            <person name="Kojima H."/>
            <person name="Fukui M."/>
        </authorList>
    </citation>
    <scope>NUCLEOTIDE SEQUENCE [LARGE SCALE GENOMIC DNA]</scope>
    <source>
        <strain evidence="3">skLN1</strain>
    </source>
</reference>
<protein>
    <submittedName>
        <fullName evidence="2">Transglutaminase</fullName>
    </submittedName>
</protein>